<feature type="domain" description="PhyR sigma2" evidence="6">
    <location>
        <begin position="11"/>
        <end position="64"/>
    </location>
</feature>
<feature type="domain" description="RNA polymerase sigma factor 70 region 4 type 2" evidence="5">
    <location>
        <begin position="106"/>
        <end position="156"/>
    </location>
</feature>
<comment type="similarity">
    <text evidence="1">Belongs to the sigma-70 factor family. ECF subfamily.</text>
</comment>
<dbReference type="RefSeq" id="WP_201073147.1">
    <property type="nucleotide sequence ID" value="NZ_CP067420.1"/>
</dbReference>
<evidence type="ECO:0000313" key="8">
    <source>
        <dbReference type="Proteomes" id="UP000595197"/>
    </source>
</evidence>
<evidence type="ECO:0000256" key="1">
    <source>
        <dbReference type="ARBA" id="ARBA00010641"/>
    </source>
</evidence>
<dbReference type="EMBL" id="CP067420">
    <property type="protein sequence ID" value="QQP88380.1"/>
    <property type="molecule type" value="Genomic_DNA"/>
</dbReference>
<evidence type="ECO:0000256" key="3">
    <source>
        <dbReference type="ARBA" id="ARBA00023082"/>
    </source>
</evidence>
<dbReference type="InterPro" id="IPR036388">
    <property type="entry name" value="WH-like_DNA-bd_sf"/>
</dbReference>
<dbReference type="Pfam" id="PF22029">
    <property type="entry name" value="PhyR_sigma2"/>
    <property type="match status" value="1"/>
</dbReference>
<evidence type="ECO:0000259" key="5">
    <source>
        <dbReference type="Pfam" id="PF08281"/>
    </source>
</evidence>
<dbReference type="SUPFAM" id="SSF88946">
    <property type="entry name" value="Sigma2 domain of RNA polymerase sigma factors"/>
    <property type="match status" value="1"/>
</dbReference>
<evidence type="ECO:0000259" key="6">
    <source>
        <dbReference type="Pfam" id="PF22029"/>
    </source>
</evidence>
<evidence type="ECO:0000256" key="4">
    <source>
        <dbReference type="ARBA" id="ARBA00023163"/>
    </source>
</evidence>
<keyword evidence="4" id="KW-0804">Transcription</keyword>
<dbReference type="InterPro" id="IPR053866">
    <property type="entry name" value="PhyR_sigma2"/>
</dbReference>
<dbReference type="Proteomes" id="UP000595197">
    <property type="component" value="Chromosome"/>
</dbReference>
<dbReference type="Gene3D" id="1.10.1740.10">
    <property type="match status" value="1"/>
</dbReference>
<reference evidence="7" key="1">
    <citation type="submission" date="2021-02" db="EMBL/GenBank/DDBJ databases">
        <title>Skermanella TT6 skin isolate.</title>
        <authorList>
            <person name="Lee K."/>
            <person name="Ganzorig M."/>
        </authorList>
    </citation>
    <scope>NUCLEOTIDE SEQUENCE</scope>
    <source>
        <strain evidence="7">TT6</strain>
    </source>
</reference>
<gene>
    <name evidence="7" type="ORF">IGS68_20375</name>
</gene>
<keyword evidence="8" id="KW-1185">Reference proteome</keyword>
<dbReference type="PANTHER" id="PTHR43133">
    <property type="entry name" value="RNA POLYMERASE ECF-TYPE SIGMA FACTO"/>
    <property type="match status" value="1"/>
</dbReference>
<dbReference type="InterPro" id="IPR014284">
    <property type="entry name" value="RNA_pol_sigma-70_dom"/>
</dbReference>
<dbReference type="PANTHER" id="PTHR43133:SF25">
    <property type="entry name" value="RNA POLYMERASE SIGMA FACTOR RFAY-RELATED"/>
    <property type="match status" value="1"/>
</dbReference>
<dbReference type="InterPro" id="IPR039425">
    <property type="entry name" value="RNA_pol_sigma-70-like"/>
</dbReference>
<dbReference type="InterPro" id="IPR013325">
    <property type="entry name" value="RNA_pol_sigma_r2"/>
</dbReference>
<dbReference type="InterPro" id="IPR013249">
    <property type="entry name" value="RNA_pol_sigma70_r4_t2"/>
</dbReference>
<dbReference type="NCBIfam" id="TIGR02937">
    <property type="entry name" value="sigma70-ECF"/>
    <property type="match status" value="1"/>
</dbReference>
<sequence length="175" mass="19461">MPHGKLKEEMATHIASLRRYAIALTRNADEAEDLVQECLSKAIAGADTFRPDADLRVWLFRILHNVHVSGLRRRTLENAVKADAEAAGHEAVTEPAQHRHLEVKDVMAALSQLPEDQRRAVTLIATEELKYEEAAKRLGVPIGTFMSRLGRGRAALRSMLNQAKRPKLRLVGGSE</sequence>
<dbReference type="InterPro" id="IPR013324">
    <property type="entry name" value="RNA_pol_sigma_r3/r4-like"/>
</dbReference>
<keyword evidence="3" id="KW-0731">Sigma factor</keyword>
<protein>
    <submittedName>
        <fullName evidence="7">Sigma-70 family RNA polymerase sigma factor</fullName>
    </submittedName>
</protein>
<proteinExistence type="inferred from homology"/>
<evidence type="ECO:0000313" key="7">
    <source>
        <dbReference type="EMBL" id="QQP88380.1"/>
    </source>
</evidence>
<accession>A0ABX7B5H6</accession>
<organism evidence="7 8">
    <name type="scientific">Skermanella cutis</name>
    <dbReference type="NCBI Taxonomy" id="2775420"/>
    <lineage>
        <taxon>Bacteria</taxon>
        <taxon>Pseudomonadati</taxon>
        <taxon>Pseudomonadota</taxon>
        <taxon>Alphaproteobacteria</taxon>
        <taxon>Rhodospirillales</taxon>
        <taxon>Azospirillaceae</taxon>
        <taxon>Skermanella</taxon>
    </lineage>
</organism>
<dbReference type="Pfam" id="PF08281">
    <property type="entry name" value="Sigma70_r4_2"/>
    <property type="match status" value="1"/>
</dbReference>
<dbReference type="SUPFAM" id="SSF88659">
    <property type="entry name" value="Sigma3 and sigma4 domains of RNA polymerase sigma factors"/>
    <property type="match status" value="1"/>
</dbReference>
<keyword evidence="2" id="KW-0805">Transcription regulation</keyword>
<dbReference type="CDD" id="cd06171">
    <property type="entry name" value="Sigma70_r4"/>
    <property type="match status" value="1"/>
</dbReference>
<dbReference type="Gene3D" id="1.10.10.10">
    <property type="entry name" value="Winged helix-like DNA-binding domain superfamily/Winged helix DNA-binding domain"/>
    <property type="match status" value="1"/>
</dbReference>
<name>A0ABX7B5H6_9PROT</name>
<evidence type="ECO:0000256" key="2">
    <source>
        <dbReference type="ARBA" id="ARBA00023015"/>
    </source>
</evidence>